<dbReference type="GO" id="GO:0016579">
    <property type="term" value="P:protein deubiquitination"/>
    <property type="evidence" value="ECO:0007669"/>
    <property type="project" value="TreeGrafter"/>
</dbReference>
<evidence type="ECO:0000256" key="1">
    <source>
        <dbReference type="SAM" id="Coils"/>
    </source>
</evidence>
<evidence type="ECO:0000313" key="4">
    <source>
        <dbReference type="EMBL" id="CAC5405758.1"/>
    </source>
</evidence>
<organism evidence="4 5">
    <name type="scientific">Mytilus coruscus</name>
    <name type="common">Sea mussel</name>
    <dbReference type="NCBI Taxonomy" id="42192"/>
    <lineage>
        <taxon>Eukaryota</taxon>
        <taxon>Metazoa</taxon>
        <taxon>Spiralia</taxon>
        <taxon>Lophotrochozoa</taxon>
        <taxon>Mollusca</taxon>
        <taxon>Bivalvia</taxon>
        <taxon>Autobranchia</taxon>
        <taxon>Pteriomorphia</taxon>
        <taxon>Mytilida</taxon>
        <taxon>Mytiloidea</taxon>
        <taxon>Mytilidae</taxon>
        <taxon>Mytilinae</taxon>
        <taxon>Mytilus</taxon>
    </lineage>
</organism>
<dbReference type="InterPro" id="IPR003323">
    <property type="entry name" value="OTU_dom"/>
</dbReference>
<dbReference type="GO" id="GO:0004843">
    <property type="term" value="F:cysteine-type deubiquitinase activity"/>
    <property type="evidence" value="ECO:0007669"/>
    <property type="project" value="UniProtKB-EC"/>
</dbReference>
<dbReference type="PROSITE" id="PS50802">
    <property type="entry name" value="OTU"/>
    <property type="match status" value="1"/>
</dbReference>
<keyword evidence="5" id="KW-1185">Reference proteome</keyword>
<sequence length="247" mass="27874">MDSDIDWSDWSDTDLKAISETIDQETEKTETSTTTENSTDTQDTIITSMSTSSTAYNAVCNKKKPSTVSDKSSDESDPDDSIPLINVTKNKQRLKKQALKAEKTLNNLLLSNNLKRVPIAADGNCFLKAVLHGLQEGNSDLNVEKMQKDLVKHLQHERAHYNNFLSFDEQLAEEEKKKRYDDYLHDLSHNGHWNSDLADMMPLALSNIYRHPIRVYSSKVANSVYNILPGLGEYNSSTDFIKVALSQ</sequence>
<protein>
    <submittedName>
        <fullName evidence="4">OTUD3</fullName>
        <ecNumber evidence="4">3.4.19.12</ecNumber>
    </submittedName>
</protein>
<dbReference type="AlphaFoldDB" id="A0A6J8DAN4"/>
<dbReference type="Pfam" id="PF02338">
    <property type="entry name" value="OTU"/>
    <property type="match status" value="1"/>
</dbReference>
<dbReference type="PANTHER" id="PTHR12419:SF11">
    <property type="entry name" value="OTU DOMAIN-CONTAINING PROTEIN DDB_G0284757"/>
    <property type="match status" value="1"/>
</dbReference>
<feature type="compositionally biased region" description="Low complexity" evidence="2">
    <location>
        <begin position="31"/>
        <end position="48"/>
    </location>
</feature>
<evidence type="ECO:0000313" key="5">
    <source>
        <dbReference type="Proteomes" id="UP000507470"/>
    </source>
</evidence>
<feature type="region of interest" description="Disordered" evidence="2">
    <location>
        <begin position="62"/>
        <end position="84"/>
    </location>
</feature>
<dbReference type="InterPro" id="IPR038765">
    <property type="entry name" value="Papain-like_cys_pep_sf"/>
</dbReference>
<reference evidence="4 5" key="1">
    <citation type="submission" date="2020-06" db="EMBL/GenBank/DDBJ databases">
        <authorList>
            <person name="Li R."/>
            <person name="Bekaert M."/>
        </authorList>
    </citation>
    <scope>NUCLEOTIDE SEQUENCE [LARGE SCALE GENOMIC DNA]</scope>
    <source>
        <strain evidence="5">wild</strain>
    </source>
</reference>
<dbReference type="EC" id="3.4.19.12" evidence="4"/>
<feature type="coiled-coil region" evidence="1">
    <location>
        <begin position="84"/>
        <end position="111"/>
    </location>
</feature>
<dbReference type="InterPro" id="IPR050704">
    <property type="entry name" value="Peptidase_C85-like"/>
</dbReference>
<evidence type="ECO:0000256" key="2">
    <source>
        <dbReference type="SAM" id="MobiDB-lite"/>
    </source>
</evidence>
<keyword evidence="4" id="KW-0378">Hydrolase</keyword>
<gene>
    <name evidence="4" type="ORF">MCOR_39415</name>
</gene>
<dbReference type="Gene3D" id="3.90.70.80">
    <property type="match status" value="1"/>
</dbReference>
<dbReference type="CDD" id="cd22744">
    <property type="entry name" value="OTU"/>
    <property type="match status" value="1"/>
</dbReference>
<dbReference type="Proteomes" id="UP000507470">
    <property type="component" value="Unassembled WGS sequence"/>
</dbReference>
<proteinExistence type="predicted"/>
<dbReference type="PANTHER" id="PTHR12419">
    <property type="entry name" value="OTU DOMAIN CONTAINING PROTEIN"/>
    <property type="match status" value="1"/>
</dbReference>
<dbReference type="OrthoDB" id="6161632at2759"/>
<dbReference type="EMBL" id="CACVKT020007130">
    <property type="protein sequence ID" value="CAC5405758.1"/>
    <property type="molecule type" value="Genomic_DNA"/>
</dbReference>
<accession>A0A6J8DAN4</accession>
<name>A0A6J8DAN4_MYTCO</name>
<feature type="region of interest" description="Disordered" evidence="2">
    <location>
        <begin position="16"/>
        <end position="48"/>
    </location>
</feature>
<dbReference type="SUPFAM" id="SSF54001">
    <property type="entry name" value="Cysteine proteinases"/>
    <property type="match status" value="1"/>
</dbReference>
<evidence type="ECO:0000259" key="3">
    <source>
        <dbReference type="PROSITE" id="PS50802"/>
    </source>
</evidence>
<keyword evidence="1" id="KW-0175">Coiled coil</keyword>
<feature type="domain" description="OTU" evidence="3">
    <location>
        <begin position="114"/>
        <end position="240"/>
    </location>
</feature>